<comment type="caution">
    <text evidence="2">The sequence shown here is derived from an EMBL/GenBank/DDBJ whole genome shotgun (WGS) entry which is preliminary data.</text>
</comment>
<dbReference type="Proteomes" id="UP000297229">
    <property type="component" value="Unassembled WGS sequence"/>
</dbReference>
<dbReference type="Pfam" id="PF20150">
    <property type="entry name" value="2EXR"/>
    <property type="match status" value="1"/>
</dbReference>
<evidence type="ECO:0000313" key="3">
    <source>
        <dbReference type="Proteomes" id="UP000297229"/>
    </source>
</evidence>
<evidence type="ECO:0000313" key="2">
    <source>
        <dbReference type="EMBL" id="TGO71585.1"/>
    </source>
</evidence>
<protein>
    <recommendedName>
        <fullName evidence="1">2EXR domain-containing protein</fullName>
    </recommendedName>
</protein>
<dbReference type="InterPro" id="IPR045518">
    <property type="entry name" value="2EXR"/>
</dbReference>
<organism evidence="2 3">
    <name type="scientific">Botrytis elliptica</name>
    <dbReference type="NCBI Taxonomy" id="278938"/>
    <lineage>
        <taxon>Eukaryota</taxon>
        <taxon>Fungi</taxon>
        <taxon>Dikarya</taxon>
        <taxon>Ascomycota</taxon>
        <taxon>Pezizomycotina</taxon>
        <taxon>Leotiomycetes</taxon>
        <taxon>Helotiales</taxon>
        <taxon>Sclerotiniaceae</taxon>
        <taxon>Botrytis</taxon>
    </lineage>
</organism>
<dbReference type="AlphaFoldDB" id="A0A4Z1JD14"/>
<reference evidence="2 3" key="1">
    <citation type="submission" date="2017-12" db="EMBL/GenBank/DDBJ databases">
        <title>Comparative genomics of Botrytis spp.</title>
        <authorList>
            <person name="Valero-Jimenez C.A."/>
            <person name="Tapia P."/>
            <person name="Veloso J."/>
            <person name="Silva-Moreno E."/>
            <person name="Staats M."/>
            <person name="Valdes J.H."/>
            <person name="Van Kan J.A.L."/>
        </authorList>
    </citation>
    <scope>NUCLEOTIDE SEQUENCE [LARGE SCALE GENOMIC DNA]</scope>
    <source>
        <strain evidence="2 3">Be9601</strain>
    </source>
</reference>
<gene>
    <name evidence="2" type="ORF">BELL_0555g00060</name>
</gene>
<dbReference type="EMBL" id="PQXM01000553">
    <property type="protein sequence ID" value="TGO71585.1"/>
    <property type="molecule type" value="Genomic_DNA"/>
</dbReference>
<name>A0A4Z1JD14_9HELO</name>
<feature type="domain" description="2EXR" evidence="1">
    <location>
        <begin position="51"/>
        <end position="171"/>
    </location>
</feature>
<evidence type="ECO:0000259" key="1">
    <source>
        <dbReference type="Pfam" id="PF20150"/>
    </source>
</evidence>
<sequence>MESKNPQSTNSIESPIACLSPLFLSESSIDTLSDNSAHQLFPPLENNIPTFPKFKLLPPEIQTMVFREAVPDRNSKVADFYFEFHHHSDKYLLSINDEISPASHLLPLLNACKLSRKVIHGQLKHIRLSTPDPRGEIRRYNEYGERIDIRYFWANDRHLVQTYIDPARDTLMLNMPDLVLLDHYGRSIDFSNVERLAITSFPTESDWLIESLGRRFHKLLDGLLPRCLDIKVLQIVSDFPVNDFAKCYRSGQRRGYHLIDFDTEMWYDNYWDNSGCLIGRSHMHHIHDVLSNAKTKEIDYLSRLKDLHMEHKGNFKRWKDMKLTIALLCELDADSNWETLGKKAPEPRLYCFSFDAWTLAHEDGSPLNKYKGLAQIFEGVPW</sequence>
<keyword evidence="3" id="KW-1185">Reference proteome</keyword>
<accession>A0A4Z1JD14</accession>
<proteinExistence type="predicted"/>